<reference evidence="1 2" key="1">
    <citation type="submission" date="2021-01" db="EMBL/GenBank/DDBJ databases">
        <title>Whole genome shotgun sequence of Catellatospora bangladeshensis NBRC 107357.</title>
        <authorList>
            <person name="Komaki H."/>
            <person name="Tamura T."/>
        </authorList>
    </citation>
    <scope>NUCLEOTIDE SEQUENCE [LARGE SCALE GENOMIC DNA]</scope>
    <source>
        <strain evidence="1 2">NBRC 107357</strain>
    </source>
</reference>
<evidence type="ECO:0000313" key="1">
    <source>
        <dbReference type="EMBL" id="GIF86091.1"/>
    </source>
</evidence>
<proteinExistence type="predicted"/>
<organism evidence="1 2">
    <name type="scientific">Catellatospora bangladeshensis</name>
    <dbReference type="NCBI Taxonomy" id="310355"/>
    <lineage>
        <taxon>Bacteria</taxon>
        <taxon>Bacillati</taxon>
        <taxon>Actinomycetota</taxon>
        <taxon>Actinomycetes</taxon>
        <taxon>Micromonosporales</taxon>
        <taxon>Micromonosporaceae</taxon>
        <taxon>Catellatospora</taxon>
    </lineage>
</organism>
<gene>
    <name evidence="1" type="ORF">Cba03nite_74400</name>
</gene>
<dbReference type="AlphaFoldDB" id="A0A8J3JJP6"/>
<keyword evidence="2" id="KW-1185">Reference proteome</keyword>
<sequence length="68" mass="7441">MKIASSCPNLSSDHRFRHELAINAVEPPRAAWREPWADPHLLVDTSTGDTPERVARVLGAIRARGAVA</sequence>
<dbReference type="Proteomes" id="UP000601223">
    <property type="component" value="Unassembled WGS sequence"/>
</dbReference>
<evidence type="ECO:0000313" key="2">
    <source>
        <dbReference type="Proteomes" id="UP000601223"/>
    </source>
</evidence>
<accession>A0A8J3JJP6</accession>
<name>A0A8J3JJP6_9ACTN</name>
<dbReference type="EMBL" id="BONF01000059">
    <property type="protein sequence ID" value="GIF86091.1"/>
    <property type="molecule type" value="Genomic_DNA"/>
</dbReference>
<comment type="caution">
    <text evidence="1">The sequence shown here is derived from an EMBL/GenBank/DDBJ whole genome shotgun (WGS) entry which is preliminary data.</text>
</comment>
<protein>
    <submittedName>
        <fullName evidence="1">Uncharacterized protein</fullName>
    </submittedName>
</protein>